<sequence length="1576" mass="175188">MDLQVDKTPLFNPHDSPKLREGERVEVRQKDVGLRGSWHPGTIVGLKAGRRLVEYDELLTDDGLRKLRESIPCPKLSDMPGICPPPKCHPLAVTPTSSPSKRRGLLRPSPPVRTEPSPLTWKGGLFVDVFYQDAWWEAVLLNDVTSLDGGTVVDVLFPDEGDLARVYVKDMRISQCWDEVSGDWSIKGSLDLSRFLRRRGIGKKEVSLTADSDCRTSEVCNSFIPNEEKLHKNRWIKTCSSLHSISKVPSSCETVGNKSSEELSPSKCHEQVIPIRSSTEESAVQPIMPSRDGSLIFDLPESEHQLEILTSIDRSKKLSCEGTKHPELRHGGTLFGNDIETVDSGEKLHDGDDVAECKRSPSCEDFEEFGLGRETVGKDSIEGGIFFKRRKIGEAPFGSYVSEVKLSDSQSFSPSFLPDHEVGTLKPVHEEWSSGRGECGTPHWGAVHRGGLLHLEDSSKRNSTVVVKEPEMGLSIGSDYSNPLKKQVSSPPATCMLDRSKRPKVESKLLQKRPVCKVFLLALEAPVRKTREEYDQIMLAGKAALGEGVSSGRYRRKKVFAQGLEDGGNKITSAGHRMFKGGVSEMVTRPKNRFGKVLPVCDQNSRENYGKSTTSEISKLGGVILENVLRPRRKAPAQNPSKGHQIILAGKAALEHAAVEKSVQIMKRAGEILRSPGRTEKRVDKDTLRSFRDHLVRQKQAKSLKRKASDISLALEAGSKDVKLLKASKSDREPEQSESATTLPLSNFEDSITMKRMAHKRRRVPIVSSSPIVSSPAEPASAACDGSNLVKRKAPKVSCILENGDRSVDKLPTVPKADQAEAASVSHLSSFKVRKLKKTDDRSLKNLAREIGIKAVLEAGFTIEYRPRRGHLSSDAVYTSRKGHSYWSLPKAWQALGNEKKKVRVKVEKSVIQQVLSKIDQDETLRSAFEKLDRFSGTCLEEVKKQANMTYAELTDLLIEDLRVLRKHVWKPKGNKKKAYIKGKQEKQKSGKKSSSNGDLTTPLHASGSLLVKKRGRKRKQEVQTVSGKVDCSASTSKVYSRLKHVQGNALRKLGKNRSNLMEATSKILNRFHTSVGSRKAAFKAGSSMIYMASQKQRNNLKGSLKNRGIEEVKKESFKSEGKELKPRSGLRLEVRPSSSCMDDSSEEFSCQSKRTVLSWLLTRGAVLETERVSCVDQVSNEVLKEGISTREGILCRCCKGVYTVRGFEEHGGNQRERPNCYLLFASGKTFSDYQLEAWDMEMDLRRTENYKGVSASDTNDDTCLVCGDGGVLLCCDFCPSTFHASCLQLDNVPEGNWYCPKCCCGVCKGKYNTEDEAVCSQCEHKYHIACLQGGHTILRELFFCRESCKKIYSGLKSLNGVTHSLDKGFSWSLLHCIEEPQPEDSKIVAEINSKLAVALLVLKECFNPMVDPRTNIDMITHAAYNRRSQFSRLNYVGFYTVVLERDDEIISVASIRIHGARVAEMPLIGTRHKYRRQGMCRLLVGAIEKLLMSLEVATFILPAIQELYATWTQAFGFRPLYSPLSLEIKDLSMMMFPGTDLLQKSLQGDTAVGGLILLRNVSLAACAAELSIIGQ</sequence>
<dbReference type="GO" id="GO:0005634">
    <property type="term" value="C:nucleus"/>
    <property type="evidence" value="ECO:0007669"/>
    <property type="project" value="UniProtKB-SubCell"/>
</dbReference>
<dbReference type="GO" id="GO:0008270">
    <property type="term" value="F:zinc ion binding"/>
    <property type="evidence" value="ECO:0007669"/>
    <property type="project" value="UniProtKB-KW"/>
</dbReference>
<evidence type="ECO:0000259" key="9">
    <source>
        <dbReference type="PROSITE" id="PS51186"/>
    </source>
</evidence>
<evidence type="ECO:0000313" key="11">
    <source>
        <dbReference type="Proteomes" id="UP000886520"/>
    </source>
</evidence>
<dbReference type="InterPro" id="IPR019786">
    <property type="entry name" value="Zinc_finger_PHD-type_CS"/>
</dbReference>
<dbReference type="OrthoDB" id="1919692at2759"/>
<keyword evidence="5" id="KW-0539">Nucleus</keyword>
<dbReference type="Gene3D" id="3.30.40.10">
    <property type="entry name" value="Zinc/RING finger domain, C3HC4 (zinc finger)"/>
    <property type="match status" value="1"/>
</dbReference>
<evidence type="ECO:0000313" key="10">
    <source>
        <dbReference type="EMBL" id="KAI5075515.1"/>
    </source>
</evidence>
<evidence type="ECO:0000256" key="2">
    <source>
        <dbReference type="ARBA" id="ARBA00022723"/>
    </source>
</evidence>
<dbReference type="CDD" id="cd15489">
    <property type="entry name" value="PHD_SF"/>
    <property type="match status" value="1"/>
</dbReference>
<dbReference type="PANTHER" id="PTHR46309">
    <property type="entry name" value="PHD FINGER PROTEIN 12"/>
    <property type="match status" value="1"/>
</dbReference>
<evidence type="ECO:0000256" key="1">
    <source>
        <dbReference type="ARBA" id="ARBA00004123"/>
    </source>
</evidence>
<dbReference type="PROSITE" id="PS01359">
    <property type="entry name" value="ZF_PHD_1"/>
    <property type="match status" value="1"/>
</dbReference>
<dbReference type="InterPro" id="IPR011011">
    <property type="entry name" value="Znf_FYVE_PHD"/>
</dbReference>
<keyword evidence="4" id="KW-0862">Zinc</keyword>
<gene>
    <name evidence="10" type="ORF">GOP47_0009591</name>
</gene>
<dbReference type="PROSITE" id="PS50016">
    <property type="entry name" value="ZF_PHD_2"/>
    <property type="match status" value="1"/>
</dbReference>
<dbReference type="SMART" id="SM00249">
    <property type="entry name" value="PHD"/>
    <property type="match status" value="2"/>
</dbReference>
<evidence type="ECO:0000256" key="3">
    <source>
        <dbReference type="ARBA" id="ARBA00022771"/>
    </source>
</evidence>
<dbReference type="EMBL" id="JABFUD020000009">
    <property type="protein sequence ID" value="KAI5075515.1"/>
    <property type="molecule type" value="Genomic_DNA"/>
</dbReference>
<comment type="subcellular location">
    <subcellularLocation>
        <location evidence="1">Nucleus</location>
    </subcellularLocation>
</comment>
<dbReference type="Pfam" id="PF23209">
    <property type="entry name" value="IDM1_C"/>
    <property type="match status" value="1"/>
</dbReference>
<protein>
    <submittedName>
        <fullName evidence="10">Uncharacterized protein</fullName>
    </submittedName>
</protein>
<dbReference type="Pfam" id="PF05641">
    <property type="entry name" value="Agenet"/>
    <property type="match status" value="1"/>
</dbReference>
<dbReference type="InterPro" id="IPR000182">
    <property type="entry name" value="GNAT_dom"/>
</dbReference>
<comment type="caution">
    <text evidence="10">The sequence shown here is derived from an EMBL/GenBank/DDBJ whole genome shotgun (WGS) entry which is preliminary data.</text>
</comment>
<keyword evidence="11" id="KW-1185">Reference proteome</keyword>
<dbReference type="Pfam" id="PF00628">
    <property type="entry name" value="PHD"/>
    <property type="match status" value="1"/>
</dbReference>
<dbReference type="CDD" id="cd15532">
    <property type="entry name" value="PHD2_CHD_II"/>
    <property type="match status" value="1"/>
</dbReference>
<evidence type="ECO:0000259" key="8">
    <source>
        <dbReference type="PROSITE" id="PS50016"/>
    </source>
</evidence>
<dbReference type="GO" id="GO:0006357">
    <property type="term" value="P:regulation of transcription by RNA polymerase II"/>
    <property type="evidence" value="ECO:0007669"/>
    <property type="project" value="TreeGrafter"/>
</dbReference>
<evidence type="ECO:0000256" key="4">
    <source>
        <dbReference type="ARBA" id="ARBA00022833"/>
    </source>
</evidence>
<organism evidence="10 11">
    <name type="scientific">Adiantum capillus-veneris</name>
    <name type="common">Maidenhair fern</name>
    <dbReference type="NCBI Taxonomy" id="13818"/>
    <lineage>
        <taxon>Eukaryota</taxon>
        <taxon>Viridiplantae</taxon>
        <taxon>Streptophyta</taxon>
        <taxon>Embryophyta</taxon>
        <taxon>Tracheophyta</taxon>
        <taxon>Polypodiopsida</taxon>
        <taxon>Polypodiidae</taxon>
        <taxon>Polypodiales</taxon>
        <taxon>Pteridineae</taxon>
        <taxon>Pteridaceae</taxon>
        <taxon>Vittarioideae</taxon>
        <taxon>Adiantum</taxon>
    </lineage>
</organism>
<feature type="domain" description="PHD-type" evidence="8">
    <location>
        <begin position="1261"/>
        <end position="1306"/>
    </location>
</feature>
<dbReference type="PANTHER" id="PTHR46309:SF1">
    <property type="entry name" value="PHD FINGER PROTEIN 12"/>
    <property type="match status" value="1"/>
</dbReference>
<feature type="region of interest" description="Disordered" evidence="7">
    <location>
        <begin position="1"/>
        <end position="22"/>
    </location>
</feature>
<dbReference type="InterPro" id="IPR032308">
    <property type="entry name" value="TDBD"/>
</dbReference>
<dbReference type="GO" id="GO:0003714">
    <property type="term" value="F:transcription corepressor activity"/>
    <property type="evidence" value="ECO:0007669"/>
    <property type="project" value="InterPro"/>
</dbReference>
<evidence type="ECO:0000256" key="6">
    <source>
        <dbReference type="PROSITE-ProRule" id="PRU00146"/>
    </source>
</evidence>
<dbReference type="InterPro" id="IPR042163">
    <property type="entry name" value="PHF12"/>
</dbReference>
<dbReference type="Proteomes" id="UP000886520">
    <property type="component" value="Chromosome 9"/>
</dbReference>
<dbReference type="PROSITE" id="PS51186">
    <property type="entry name" value="GNAT"/>
    <property type="match status" value="1"/>
</dbReference>
<dbReference type="InterPro" id="IPR019787">
    <property type="entry name" value="Znf_PHD-finger"/>
</dbReference>
<dbReference type="SUPFAM" id="SSF57903">
    <property type="entry name" value="FYVE/PHD zinc finger"/>
    <property type="match status" value="1"/>
</dbReference>
<evidence type="ECO:0000256" key="7">
    <source>
        <dbReference type="SAM" id="MobiDB-lite"/>
    </source>
</evidence>
<dbReference type="InterPro" id="IPR056511">
    <property type="entry name" value="IDM1_C"/>
</dbReference>
<evidence type="ECO:0000256" key="5">
    <source>
        <dbReference type="ARBA" id="ARBA00023242"/>
    </source>
</evidence>
<accession>A0A9D4UXA6</accession>
<dbReference type="InterPro" id="IPR014002">
    <property type="entry name" value="Agenet_dom_plant"/>
</dbReference>
<feature type="region of interest" description="Disordered" evidence="7">
    <location>
        <begin position="975"/>
        <end position="1028"/>
    </location>
</feature>
<keyword evidence="3 6" id="KW-0863">Zinc-finger</keyword>
<dbReference type="InterPro" id="IPR013083">
    <property type="entry name" value="Znf_RING/FYVE/PHD"/>
</dbReference>
<dbReference type="CDD" id="cd20405">
    <property type="entry name" value="Tudor_Agenet_AtDUF_rpt1_3"/>
    <property type="match status" value="1"/>
</dbReference>
<feature type="region of interest" description="Disordered" evidence="7">
    <location>
        <begin position="91"/>
        <end position="114"/>
    </location>
</feature>
<dbReference type="InterPro" id="IPR016181">
    <property type="entry name" value="Acyl_CoA_acyltransferase"/>
</dbReference>
<proteinExistence type="predicted"/>
<dbReference type="SUPFAM" id="SSF55729">
    <property type="entry name" value="Acyl-CoA N-acyltransferases (Nat)"/>
    <property type="match status" value="1"/>
</dbReference>
<dbReference type="InterPro" id="IPR001965">
    <property type="entry name" value="Znf_PHD"/>
</dbReference>
<feature type="domain" description="N-acetyltransferase" evidence="9">
    <location>
        <begin position="1386"/>
        <end position="1539"/>
    </location>
</feature>
<reference evidence="10" key="1">
    <citation type="submission" date="2021-01" db="EMBL/GenBank/DDBJ databases">
        <title>Adiantum capillus-veneris genome.</title>
        <authorList>
            <person name="Fang Y."/>
            <person name="Liao Q."/>
        </authorList>
    </citation>
    <scope>NUCLEOTIDE SEQUENCE</scope>
    <source>
        <strain evidence="10">H3</strain>
        <tissue evidence="10">Leaf</tissue>
    </source>
</reference>
<dbReference type="Gene3D" id="3.40.630.30">
    <property type="match status" value="1"/>
</dbReference>
<dbReference type="GO" id="GO:0016747">
    <property type="term" value="F:acyltransferase activity, transferring groups other than amino-acyl groups"/>
    <property type="evidence" value="ECO:0007669"/>
    <property type="project" value="InterPro"/>
</dbReference>
<name>A0A9D4UXA6_ADICA</name>
<dbReference type="InterPro" id="IPR008395">
    <property type="entry name" value="Agenet-like_dom"/>
</dbReference>
<dbReference type="Pfam" id="PF16135">
    <property type="entry name" value="TDBD"/>
    <property type="match status" value="1"/>
</dbReference>
<dbReference type="SMART" id="SM00743">
    <property type="entry name" value="Agenet"/>
    <property type="match status" value="2"/>
</dbReference>
<keyword evidence="2" id="KW-0479">Metal-binding</keyword>
<dbReference type="CDD" id="cd04301">
    <property type="entry name" value="NAT_SF"/>
    <property type="match status" value="1"/>
</dbReference>